<reference evidence="1" key="2">
    <citation type="submission" date="2023-06" db="EMBL/GenBank/DDBJ databases">
        <authorList>
            <consortium name="Lawrence Berkeley National Laboratory"/>
            <person name="Haridas S."/>
            <person name="Hensen N."/>
            <person name="Bonometti L."/>
            <person name="Westerberg I."/>
            <person name="Brannstrom I.O."/>
            <person name="Guillou S."/>
            <person name="Cros-Aarteil S."/>
            <person name="Calhoun S."/>
            <person name="Kuo A."/>
            <person name="Mondo S."/>
            <person name="Pangilinan J."/>
            <person name="Riley R."/>
            <person name="Labutti K."/>
            <person name="Andreopoulos B."/>
            <person name="Lipzen A."/>
            <person name="Chen C."/>
            <person name="Yanf M."/>
            <person name="Daum C."/>
            <person name="Ng V."/>
            <person name="Clum A."/>
            <person name="Steindorff A."/>
            <person name="Ohm R."/>
            <person name="Martin F."/>
            <person name="Silar P."/>
            <person name="Natvig D."/>
            <person name="Lalanne C."/>
            <person name="Gautier V."/>
            <person name="Ament-Velasquez S.L."/>
            <person name="Kruys A."/>
            <person name="Hutchinson M.I."/>
            <person name="Powell A.J."/>
            <person name="Barry K."/>
            <person name="Miller A.N."/>
            <person name="Grigoriev I.V."/>
            <person name="Debuchy R."/>
            <person name="Gladieux P."/>
            <person name="Thoren M.H."/>
            <person name="Johannesson H."/>
        </authorList>
    </citation>
    <scope>NUCLEOTIDE SEQUENCE</scope>
    <source>
        <strain evidence="1">CBS 958.72</strain>
    </source>
</reference>
<keyword evidence="2" id="KW-1185">Reference proteome</keyword>
<evidence type="ECO:0008006" key="3">
    <source>
        <dbReference type="Google" id="ProtNLM"/>
    </source>
</evidence>
<gene>
    <name evidence="1" type="ORF">B0T24DRAFT_636910</name>
</gene>
<organism evidence="1 2">
    <name type="scientific">Lasiosphaeria ovina</name>
    <dbReference type="NCBI Taxonomy" id="92902"/>
    <lineage>
        <taxon>Eukaryota</taxon>
        <taxon>Fungi</taxon>
        <taxon>Dikarya</taxon>
        <taxon>Ascomycota</taxon>
        <taxon>Pezizomycotina</taxon>
        <taxon>Sordariomycetes</taxon>
        <taxon>Sordariomycetidae</taxon>
        <taxon>Sordariales</taxon>
        <taxon>Lasiosphaeriaceae</taxon>
        <taxon>Lasiosphaeria</taxon>
    </lineage>
</organism>
<sequence>MYRLLLLNGHASHISLEFPLDIGIFGPLAHTYRALFLINYQQARKTISHNISGAWRGAGLVPLNPDKVLQRLRPKTPPTASLTDGNGRTVTVDGEAAQRINQGWWKRLLNSGRKRHPSTLVRHVY</sequence>
<accession>A0AAE0JWU5</accession>
<reference evidence="1" key="1">
    <citation type="journal article" date="2023" name="Mol. Phylogenet. Evol.">
        <title>Genome-scale phylogeny and comparative genomics of the fungal order Sordariales.</title>
        <authorList>
            <person name="Hensen N."/>
            <person name="Bonometti L."/>
            <person name="Westerberg I."/>
            <person name="Brannstrom I.O."/>
            <person name="Guillou S."/>
            <person name="Cros-Aarteil S."/>
            <person name="Calhoun S."/>
            <person name="Haridas S."/>
            <person name="Kuo A."/>
            <person name="Mondo S."/>
            <person name="Pangilinan J."/>
            <person name="Riley R."/>
            <person name="LaButti K."/>
            <person name="Andreopoulos B."/>
            <person name="Lipzen A."/>
            <person name="Chen C."/>
            <person name="Yan M."/>
            <person name="Daum C."/>
            <person name="Ng V."/>
            <person name="Clum A."/>
            <person name="Steindorff A."/>
            <person name="Ohm R.A."/>
            <person name="Martin F."/>
            <person name="Silar P."/>
            <person name="Natvig D.O."/>
            <person name="Lalanne C."/>
            <person name="Gautier V."/>
            <person name="Ament-Velasquez S.L."/>
            <person name="Kruys A."/>
            <person name="Hutchinson M.I."/>
            <person name="Powell A.J."/>
            <person name="Barry K."/>
            <person name="Miller A.N."/>
            <person name="Grigoriev I.V."/>
            <person name="Debuchy R."/>
            <person name="Gladieux P."/>
            <person name="Hiltunen Thoren M."/>
            <person name="Johannesson H."/>
        </authorList>
    </citation>
    <scope>NUCLEOTIDE SEQUENCE</scope>
    <source>
        <strain evidence="1">CBS 958.72</strain>
    </source>
</reference>
<comment type="caution">
    <text evidence="1">The sequence shown here is derived from an EMBL/GenBank/DDBJ whole genome shotgun (WGS) entry which is preliminary data.</text>
</comment>
<evidence type="ECO:0000313" key="2">
    <source>
        <dbReference type="Proteomes" id="UP001287356"/>
    </source>
</evidence>
<protein>
    <recommendedName>
        <fullName evidence="3">DDE-1 domain-containing protein</fullName>
    </recommendedName>
</protein>
<dbReference type="Proteomes" id="UP001287356">
    <property type="component" value="Unassembled WGS sequence"/>
</dbReference>
<proteinExistence type="predicted"/>
<dbReference type="EMBL" id="JAULSN010000008">
    <property type="protein sequence ID" value="KAK3365824.1"/>
    <property type="molecule type" value="Genomic_DNA"/>
</dbReference>
<evidence type="ECO:0000313" key="1">
    <source>
        <dbReference type="EMBL" id="KAK3365824.1"/>
    </source>
</evidence>
<dbReference type="AlphaFoldDB" id="A0AAE0JWU5"/>
<name>A0AAE0JWU5_9PEZI</name>